<proteinExistence type="predicted"/>
<dbReference type="EMBL" id="FOPK01000004">
    <property type="protein sequence ID" value="SFG51588.1"/>
    <property type="molecule type" value="Genomic_DNA"/>
</dbReference>
<dbReference type="RefSeq" id="WP_075379951.1">
    <property type="nucleotide sequence ID" value="NZ_CP015367.1"/>
</dbReference>
<evidence type="ECO:0000313" key="1">
    <source>
        <dbReference type="EMBL" id="APT30296.1"/>
    </source>
</evidence>
<evidence type="ECO:0000313" key="4">
    <source>
        <dbReference type="Proteomes" id="UP000199140"/>
    </source>
</evidence>
<name>A0AAE8HPI7_9HYPH</name>
<dbReference type="Proteomes" id="UP000199140">
    <property type="component" value="Unassembled WGS sequence"/>
</dbReference>
<evidence type="ECO:0000313" key="3">
    <source>
        <dbReference type="Proteomes" id="UP000185487"/>
    </source>
</evidence>
<gene>
    <name evidence="1" type="ORF">MCBMB27_01005</name>
    <name evidence="2" type="ORF">SAMN05192567_104155</name>
</gene>
<reference evidence="1 3" key="1">
    <citation type="submission" date="2016-04" db="EMBL/GenBank/DDBJ databases">
        <title>Complete genome sequencing and analysis of CBMB27, Methylobacterium phyllosphaerae isolated from leaf tissues of rice (Oryza sativa L.).</title>
        <authorList>
            <person name="Lee Y."/>
            <person name="Hwangbo K."/>
            <person name="Chung H."/>
            <person name="Yoo J."/>
            <person name="Kim K.Y."/>
            <person name="Sa T.M."/>
            <person name="Um Y."/>
            <person name="Madhaiyan M."/>
        </authorList>
    </citation>
    <scope>NUCLEOTIDE SEQUENCE [LARGE SCALE GENOMIC DNA]</scope>
    <source>
        <strain evidence="1 3">CBMB27</strain>
    </source>
</reference>
<dbReference type="KEGG" id="mphy:MCBMB27_01005"/>
<dbReference type="Proteomes" id="UP000185487">
    <property type="component" value="Chromosome"/>
</dbReference>
<dbReference type="AlphaFoldDB" id="A0AAE8HPI7"/>
<sequence length="105" mass="11349">MRIRTFRVAAMRPPSRGDRPSLPRRVWPADAAAWRDENGVRQPRAARRTLAALAALESRGRYDAWAEGEGKVVAGPVSALVLGDAAAEIGFVFSLTPDGYGAEPF</sequence>
<dbReference type="EMBL" id="CP015367">
    <property type="protein sequence ID" value="APT30296.1"/>
    <property type="molecule type" value="Genomic_DNA"/>
</dbReference>
<organism evidence="2 4">
    <name type="scientific">Methylobacterium phyllosphaerae</name>
    <dbReference type="NCBI Taxonomy" id="418223"/>
    <lineage>
        <taxon>Bacteria</taxon>
        <taxon>Pseudomonadati</taxon>
        <taxon>Pseudomonadota</taxon>
        <taxon>Alphaproteobacteria</taxon>
        <taxon>Hyphomicrobiales</taxon>
        <taxon>Methylobacteriaceae</taxon>
        <taxon>Methylobacterium</taxon>
    </lineage>
</organism>
<reference evidence="2 4" key="2">
    <citation type="submission" date="2016-10" db="EMBL/GenBank/DDBJ databases">
        <authorList>
            <person name="Varghese N."/>
            <person name="Submissions S."/>
        </authorList>
    </citation>
    <scope>NUCLEOTIDE SEQUENCE [LARGE SCALE GENOMIC DNA]</scope>
    <source>
        <strain evidence="2 4">CBMB27</strain>
    </source>
</reference>
<evidence type="ECO:0000313" key="2">
    <source>
        <dbReference type="EMBL" id="SFG51588.1"/>
    </source>
</evidence>
<accession>A0AAE8HPI7</accession>
<protein>
    <submittedName>
        <fullName evidence="2">Uncharacterized protein</fullName>
    </submittedName>
</protein>
<keyword evidence="3" id="KW-1185">Reference proteome</keyword>